<evidence type="ECO:0000313" key="1">
    <source>
        <dbReference type="EMBL" id="JAH74498.1"/>
    </source>
</evidence>
<organism evidence="1">
    <name type="scientific">Anguilla anguilla</name>
    <name type="common">European freshwater eel</name>
    <name type="synonym">Muraena anguilla</name>
    <dbReference type="NCBI Taxonomy" id="7936"/>
    <lineage>
        <taxon>Eukaryota</taxon>
        <taxon>Metazoa</taxon>
        <taxon>Chordata</taxon>
        <taxon>Craniata</taxon>
        <taxon>Vertebrata</taxon>
        <taxon>Euteleostomi</taxon>
        <taxon>Actinopterygii</taxon>
        <taxon>Neopterygii</taxon>
        <taxon>Teleostei</taxon>
        <taxon>Anguilliformes</taxon>
        <taxon>Anguillidae</taxon>
        <taxon>Anguilla</taxon>
    </lineage>
</organism>
<dbReference type="EMBL" id="GBXM01034079">
    <property type="protein sequence ID" value="JAH74498.1"/>
    <property type="molecule type" value="Transcribed_RNA"/>
</dbReference>
<accession>A0A0E9VBA4</accession>
<name>A0A0E9VBA4_ANGAN</name>
<sequence>MKPLKIINGFPERGSLAQLKITSFF</sequence>
<protein>
    <submittedName>
        <fullName evidence="1">Uncharacterized protein</fullName>
    </submittedName>
</protein>
<dbReference type="AlphaFoldDB" id="A0A0E9VBA4"/>
<reference evidence="1" key="1">
    <citation type="submission" date="2014-11" db="EMBL/GenBank/DDBJ databases">
        <authorList>
            <person name="Amaro Gonzalez C."/>
        </authorList>
    </citation>
    <scope>NUCLEOTIDE SEQUENCE</scope>
</reference>
<proteinExistence type="predicted"/>
<reference evidence="1" key="2">
    <citation type="journal article" date="2015" name="Fish Shellfish Immunol.">
        <title>Early steps in the European eel (Anguilla anguilla)-Vibrio vulnificus interaction in the gills: Role of the RtxA13 toxin.</title>
        <authorList>
            <person name="Callol A."/>
            <person name="Pajuelo D."/>
            <person name="Ebbesson L."/>
            <person name="Teles M."/>
            <person name="MacKenzie S."/>
            <person name="Amaro C."/>
        </authorList>
    </citation>
    <scope>NUCLEOTIDE SEQUENCE</scope>
</reference>